<keyword evidence="4" id="KW-0804">Transcription</keyword>
<dbReference type="PANTHER" id="PTHR11019">
    <property type="entry name" value="HTH-TYPE TRANSCRIPTIONAL REGULATOR NIMR"/>
    <property type="match status" value="1"/>
</dbReference>
<sequence length="260" mass="29185">MPSEQTGLIGLPPEPISFRIADFPAGTHFPSRRFPWGKLLYSISGVVELTIEGKSFLSPPAYAIWIPPDIEHHSSVNQDICYAALYVELSRCSELPDQPCTLLLSSIFKAITTDLEIRCVNLPHSSMDKRLSDVLIDQLQLAPRFDSYLPLSNTPEIATIITALQLEPGDRRALGQWAEIVGTTERTLSRWWKAETGISFHEWRQRLKLTTALSLLDRGVSVEEIARRLSYNNASAFIAMFHQFMGSSPDRMRRATRGGA</sequence>
<reference evidence="6 7" key="1">
    <citation type="submission" date="2016-10" db="EMBL/GenBank/DDBJ databases">
        <title>Comparative genome analysis of multiple Pseudomonas spp. focuses on biocontrol and plant growth promoting traits.</title>
        <authorList>
            <person name="Tao X.-Y."/>
            <person name="Taylor C.G."/>
        </authorList>
    </citation>
    <scope>NUCLEOTIDE SEQUENCE [LARGE SCALE GENOMIC DNA]</scope>
    <source>
        <strain evidence="6 7">39A2</strain>
    </source>
</reference>
<comment type="caution">
    <text evidence="6">The sequence shown here is derived from an EMBL/GenBank/DDBJ whole genome shotgun (WGS) entry which is preliminary data.</text>
</comment>
<protein>
    <submittedName>
        <fullName evidence="6">AraC family transcriptional regulator</fullName>
    </submittedName>
</protein>
<dbReference type="SUPFAM" id="SSF46689">
    <property type="entry name" value="Homeodomain-like"/>
    <property type="match status" value="1"/>
</dbReference>
<dbReference type="SMART" id="SM00342">
    <property type="entry name" value="HTH_ARAC"/>
    <property type="match status" value="1"/>
</dbReference>
<proteinExistence type="predicted"/>
<dbReference type="GO" id="GO:0003700">
    <property type="term" value="F:DNA-binding transcription factor activity"/>
    <property type="evidence" value="ECO:0007669"/>
    <property type="project" value="InterPro"/>
</dbReference>
<dbReference type="AlphaFoldDB" id="A0A423KG62"/>
<dbReference type="InterPro" id="IPR003313">
    <property type="entry name" value="AraC-bd"/>
</dbReference>
<dbReference type="InterPro" id="IPR014710">
    <property type="entry name" value="RmlC-like_jellyroll"/>
</dbReference>
<keyword evidence="2" id="KW-0805">Transcription regulation</keyword>
<evidence type="ECO:0000259" key="5">
    <source>
        <dbReference type="PROSITE" id="PS01124"/>
    </source>
</evidence>
<dbReference type="FunFam" id="1.10.10.60:FF:000132">
    <property type="entry name" value="AraC family transcriptional regulator"/>
    <property type="match status" value="1"/>
</dbReference>
<name>A0A423KG62_9PSED</name>
<accession>A0A423KG62</accession>
<evidence type="ECO:0000313" key="7">
    <source>
        <dbReference type="Proteomes" id="UP000283627"/>
    </source>
</evidence>
<dbReference type="PANTHER" id="PTHR11019:SF190">
    <property type="entry name" value="ARAC-FAMILY REGULATORY PROTEIN"/>
    <property type="match status" value="1"/>
</dbReference>
<dbReference type="PROSITE" id="PS01124">
    <property type="entry name" value="HTH_ARAC_FAMILY_2"/>
    <property type="match status" value="1"/>
</dbReference>
<dbReference type="CDD" id="cd06124">
    <property type="entry name" value="cupin_NimR-like_N"/>
    <property type="match status" value="1"/>
</dbReference>
<dbReference type="SUPFAM" id="SSF51182">
    <property type="entry name" value="RmlC-like cupins"/>
    <property type="match status" value="1"/>
</dbReference>
<keyword evidence="3" id="KW-0238">DNA-binding</keyword>
<evidence type="ECO:0000313" key="6">
    <source>
        <dbReference type="EMBL" id="RON51804.1"/>
    </source>
</evidence>
<dbReference type="InterPro" id="IPR011051">
    <property type="entry name" value="RmlC_Cupin_sf"/>
</dbReference>
<evidence type="ECO:0000256" key="4">
    <source>
        <dbReference type="ARBA" id="ARBA00023163"/>
    </source>
</evidence>
<feature type="domain" description="HTH araC/xylS-type" evidence="5">
    <location>
        <begin position="158"/>
        <end position="255"/>
    </location>
</feature>
<evidence type="ECO:0000256" key="1">
    <source>
        <dbReference type="ARBA" id="ARBA00022491"/>
    </source>
</evidence>
<dbReference type="InterPro" id="IPR018060">
    <property type="entry name" value="HTH_AraC"/>
</dbReference>
<dbReference type="Pfam" id="PF12833">
    <property type="entry name" value="HTH_18"/>
    <property type="match status" value="1"/>
</dbReference>
<dbReference type="GO" id="GO:0043565">
    <property type="term" value="F:sequence-specific DNA binding"/>
    <property type="evidence" value="ECO:0007669"/>
    <property type="project" value="InterPro"/>
</dbReference>
<dbReference type="Gene3D" id="1.10.10.60">
    <property type="entry name" value="Homeodomain-like"/>
    <property type="match status" value="1"/>
</dbReference>
<dbReference type="InterPro" id="IPR009057">
    <property type="entry name" value="Homeodomain-like_sf"/>
</dbReference>
<dbReference type="OrthoDB" id="9804543at2"/>
<keyword evidence="1" id="KW-0678">Repressor</keyword>
<dbReference type="Pfam" id="PF02311">
    <property type="entry name" value="AraC_binding"/>
    <property type="match status" value="1"/>
</dbReference>
<gene>
    <name evidence="6" type="ORF">BK665_18230</name>
</gene>
<dbReference type="EMBL" id="MOBP01000012">
    <property type="protein sequence ID" value="RON51804.1"/>
    <property type="molecule type" value="Genomic_DNA"/>
</dbReference>
<organism evidence="6 7">
    <name type="scientific">Pseudomonas frederiksbergensis</name>
    <dbReference type="NCBI Taxonomy" id="104087"/>
    <lineage>
        <taxon>Bacteria</taxon>
        <taxon>Pseudomonadati</taxon>
        <taxon>Pseudomonadota</taxon>
        <taxon>Gammaproteobacteria</taxon>
        <taxon>Pseudomonadales</taxon>
        <taxon>Pseudomonadaceae</taxon>
        <taxon>Pseudomonas</taxon>
    </lineage>
</organism>
<evidence type="ECO:0000256" key="3">
    <source>
        <dbReference type="ARBA" id="ARBA00023125"/>
    </source>
</evidence>
<evidence type="ECO:0000256" key="2">
    <source>
        <dbReference type="ARBA" id="ARBA00023015"/>
    </source>
</evidence>
<dbReference type="Gene3D" id="2.60.120.10">
    <property type="entry name" value="Jelly Rolls"/>
    <property type="match status" value="1"/>
</dbReference>
<dbReference type="Proteomes" id="UP000283627">
    <property type="component" value="Unassembled WGS sequence"/>
</dbReference>